<comment type="caution">
    <text evidence="1">The sequence shown here is derived from an EMBL/GenBank/DDBJ whole genome shotgun (WGS) entry which is preliminary data.</text>
</comment>
<evidence type="ECO:0000313" key="2">
    <source>
        <dbReference type="Proteomes" id="UP000078240"/>
    </source>
</evidence>
<protein>
    <submittedName>
        <fullName evidence="1">Uncharacterized protein</fullName>
    </submittedName>
</protein>
<dbReference type="EMBL" id="LSBH01000127">
    <property type="protein sequence ID" value="OAQ57286.1"/>
    <property type="molecule type" value="Genomic_DNA"/>
</dbReference>
<proteinExistence type="predicted"/>
<sequence length="248" mass="27851">MQTTVVSGNGVGTIRDPPVLVVCSGADIMHHGCILQLFHERSNHETRWNEPVQSLSGEVTSRHHTIQANLSSPVRCAGQVTTRVTRSTRVSDRGQRVAPPSEVLRSFQRRLEVSYLDRVIHLPRALYTVVQPLKRVMARPEQTKLEWRRGFPGFQSSLEVLSRENAARGRNQQIVLENGVRVERGQSLNPLLSLSTGEVIVSFPSSVDEVNHLPSSEVNRILIELGLYTDGNVRQRRRRLLTACGVRQ</sequence>
<dbReference type="Proteomes" id="UP000078240">
    <property type="component" value="Unassembled WGS sequence"/>
</dbReference>
<organism evidence="1 2">
    <name type="scientific">Purpureocillium lilacinum</name>
    <name type="common">Paecilomyces lilacinus</name>
    <dbReference type="NCBI Taxonomy" id="33203"/>
    <lineage>
        <taxon>Eukaryota</taxon>
        <taxon>Fungi</taxon>
        <taxon>Dikarya</taxon>
        <taxon>Ascomycota</taxon>
        <taxon>Pezizomycotina</taxon>
        <taxon>Sordariomycetes</taxon>
        <taxon>Hypocreomycetidae</taxon>
        <taxon>Hypocreales</taxon>
        <taxon>Ophiocordycipitaceae</taxon>
        <taxon>Purpureocillium</taxon>
    </lineage>
</organism>
<reference evidence="1 2" key="1">
    <citation type="submission" date="2016-01" db="EMBL/GenBank/DDBJ databases">
        <title>Biosynthesis of antibiotic leucinostatins and their inhibition on Phytophthora in bio-control Purpureocillium lilacinum.</title>
        <authorList>
            <person name="Wang G."/>
            <person name="Liu Z."/>
            <person name="Lin R."/>
            <person name="Li E."/>
            <person name="Mao Z."/>
            <person name="Ling J."/>
            <person name="Yin W."/>
            <person name="Xie B."/>
        </authorList>
    </citation>
    <scope>NUCLEOTIDE SEQUENCE [LARGE SCALE GENOMIC DNA]</scope>
    <source>
        <strain evidence="1">PLBJ-1</strain>
    </source>
</reference>
<name>A0A179EVR4_PURLI</name>
<evidence type="ECO:0000313" key="1">
    <source>
        <dbReference type="EMBL" id="OAQ57286.1"/>
    </source>
</evidence>
<dbReference type="AlphaFoldDB" id="A0A179EVR4"/>
<accession>A0A179EVR4</accession>
<gene>
    <name evidence="1" type="ORF">VFPBJ_11768</name>
</gene>